<evidence type="ECO:0000256" key="1">
    <source>
        <dbReference type="ARBA" id="ARBA00006484"/>
    </source>
</evidence>
<accession>A0A1I4H320</accession>
<dbReference type="PRINTS" id="PR00080">
    <property type="entry name" value="SDRFAMILY"/>
</dbReference>
<evidence type="ECO:0000313" key="4">
    <source>
        <dbReference type="Proteomes" id="UP000199152"/>
    </source>
</evidence>
<dbReference type="PANTHER" id="PTHR24321:SF8">
    <property type="entry name" value="ESTRADIOL 17-BETA-DEHYDROGENASE 8-RELATED"/>
    <property type="match status" value="1"/>
</dbReference>
<dbReference type="PANTHER" id="PTHR24321">
    <property type="entry name" value="DEHYDROGENASES, SHORT CHAIN"/>
    <property type="match status" value="1"/>
</dbReference>
<protein>
    <submittedName>
        <fullName evidence="3">NAD(P)-dependent dehydrogenase, short-chain alcohol dehydrogenase family</fullName>
    </submittedName>
</protein>
<dbReference type="GO" id="GO:0016491">
    <property type="term" value="F:oxidoreductase activity"/>
    <property type="evidence" value="ECO:0007669"/>
    <property type="project" value="UniProtKB-KW"/>
</dbReference>
<evidence type="ECO:0000313" key="3">
    <source>
        <dbReference type="EMBL" id="SFL36678.1"/>
    </source>
</evidence>
<dbReference type="InParanoid" id="A0A1I4H320"/>
<dbReference type="InterPro" id="IPR020904">
    <property type="entry name" value="Sc_DH/Rdtase_CS"/>
</dbReference>
<reference evidence="3 4" key="1">
    <citation type="submission" date="2016-10" db="EMBL/GenBank/DDBJ databases">
        <authorList>
            <person name="de Groot N.N."/>
        </authorList>
    </citation>
    <scope>NUCLEOTIDE SEQUENCE [LARGE SCALE GENOMIC DNA]</scope>
    <source>
        <strain evidence="3 4">DSM 45317</strain>
    </source>
</reference>
<sequence>MSEQKVAFLTGGGSGIGRASAVALARQGLAVVITDANADAAKATLDLVTAAGGTGEALAVDVTSAAQVEEAVQLAVRSFGRLDAAVNSAGVQGDLAPAAECTLANWERTIGVNLTGTFLALRAEIAAMLPFGGGSIVNLSSNFGLVGKKRIPAYNASKHGVIGLTKSAAMDYAEAGIRVNAVCPGPTMTPMLDVIANDAGGQGDAMLREVEESVPMGRMGTAEEVAAAIAWLCSDAAAFVTGIALPVDGGFVVGR</sequence>
<keyword evidence="2" id="KW-0560">Oxidoreductase</keyword>
<dbReference type="PROSITE" id="PS00061">
    <property type="entry name" value="ADH_SHORT"/>
    <property type="match status" value="1"/>
</dbReference>
<dbReference type="PRINTS" id="PR00081">
    <property type="entry name" value="GDHRDH"/>
</dbReference>
<dbReference type="AlphaFoldDB" id="A0A1I4H320"/>
<dbReference type="Proteomes" id="UP000199152">
    <property type="component" value="Unassembled WGS sequence"/>
</dbReference>
<dbReference type="OrthoDB" id="7064009at2"/>
<dbReference type="SUPFAM" id="SSF51735">
    <property type="entry name" value="NAD(P)-binding Rossmann-fold domains"/>
    <property type="match status" value="1"/>
</dbReference>
<proteinExistence type="inferred from homology"/>
<evidence type="ECO:0000256" key="2">
    <source>
        <dbReference type="ARBA" id="ARBA00023002"/>
    </source>
</evidence>
<dbReference type="InterPro" id="IPR002347">
    <property type="entry name" value="SDR_fam"/>
</dbReference>
<dbReference type="EMBL" id="FOSW01000010">
    <property type="protein sequence ID" value="SFL36678.1"/>
    <property type="molecule type" value="Genomic_DNA"/>
</dbReference>
<name>A0A1I4H320_9ACTN</name>
<dbReference type="RefSeq" id="WP_091326429.1">
    <property type="nucleotide sequence ID" value="NZ_FOSW01000010.1"/>
</dbReference>
<dbReference type="Gene3D" id="3.40.50.720">
    <property type="entry name" value="NAD(P)-binding Rossmann-like Domain"/>
    <property type="match status" value="1"/>
</dbReference>
<dbReference type="Pfam" id="PF13561">
    <property type="entry name" value="adh_short_C2"/>
    <property type="match status" value="1"/>
</dbReference>
<comment type="similarity">
    <text evidence="1">Belongs to the short-chain dehydrogenases/reductases (SDR) family.</text>
</comment>
<dbReference type="STRING" id="504800.SAMN04488085_11013"/>
<organism evidence="3 4">
    <name type="scientific">Geodermatophilus ruber</name>
    <dbReference type="NCBI Taxonomy" id="504800"/>
    <lineage>
        <taxon>Bacteria</taxon>
        <taxon>Bacillati</taxon>
        <taxon>Actinomycetota</taxon>
        <taxon>Actinomycetes</taxon>
        <taxon>Geodermatophilales</taxon>
        <taxon>Geodermatophilaceae</taxon>
        <taxon>Geodermatophilus</taxon>
    </lineage>
</organism>
<dbReference type="FunFam" id="3.40.50.720:FF:000084">
    <property type="entry name" value="Short-chain dehydrogenase reductase"/>
    <property type="match status" value="1"/>
</dbReference>
<dbReference type="CDD" id="cd05233">
    <property type="entry name" value="SDR_c"/>
    <property type="match status" value="1"/>
</dbReference>
<gene>
    <name evidence="3" type="ORF">SAMN04488085_11013</name>
</gene>
<keyword evidence="4" id="KW-1185">Reference proteome</keyword>
<dbReference type="InterPro" id="IPR036291">
    <property type="entry name" value="NAD(P)-bd_dom_sf"/>
</dbReference>